<comment type="caution">
    <text evidence="2">The sequence shown here is derived from an EMBL/GenBank/DDBJ whole genome shotgun (WGS) entry which is preliminary data.</text>
</comment>
<gene>
    <name evidence="2" type="ORF">COA17_00265</name>
</gene>
<dbReference type="SUPFAM" id="SSF159594">
    <property type="entry name" value="XCC0632-like"/>
    <property type="match status" value="1"/>
</dbReference>
<protein>
    <submittedName>
        <fullName evidence="2">ABC transporter</fullName>
    </submittedName>
</protein>
<dbReference type="AlphaFoldDB" id="A0A2A4I119"/>
<dbReference type="Proteomes" id="UP000218784">
    <property type="component" value="Unassembled WGS sequence"/>
</dbReference>
<keyword evidence="3" id="KW-1185">Reference proteome</keyword>
<dbReference type="Gene3D" id="3.40.50.10610">
    <property type="entry name" value="ABC-type transport auxiliary lipoprotein component"/>
    <property type="match status" value="1"/>
</dbReference>
<reference evidence="2 3" key="1">
    <citation type="submission" date="2017-09" db="EMBL/GenBank/DDBJ databases">
        <title>Sphingomonas ginsenosidimutans KACC 14949, whole genome shotgun sequence.</title>
        <authorList>
            <person name="Feng G."/>
            <person name="Zhu H."/>
        </authorList>
    </citation>
    <scope>NUCLEOTIDE SEQUENCE [LARGE SCALE GENOMIC DNA]</scope>
    <source>
        <strain evidence="2 3">KACC 14949</strain>
    </source>
</reference>
<dbReference type="InterPro" id="IPR005586">
    <property type="entry name" value="ABC_trans_aux"/>
</dbReference>
<organism evidence="2 3">
    <name type="scientific">Sphingomonas ginsenosidimutans</name>
    <dbReference type="NCBI Taxonomy" id="862134"/>
    <lineage>
        <taxon>Bacteria</taxon>
        <taxon>Pseudomonadati</taxon>
        <taxon>Pseudomonadota</taxon>
        <taxon>Alphaproteobacteria</taxon>
        <taxon>Sphingomonadales</taxon>
        <taxon>Sphingomonadaceae</taxon>
        <taxon>Sphingomonas</taxon>
    </lineage>
</organism>
<sequence length="198" mass="20481">MRFTRNLVLAAAIVPLAGCLSFGGKPPKQLLTIASTAQPQPGAAQIASATRAIVVQVPAVPQTIANTRIPVQQSDVAVAYIKDAQWSEPPARLFARVLGDTLTARAGMVVLAPAQSFGAPSADLSGDLRSFGVDASQRQAVVIYDASLTRAGQSAIEKRRFEARVPVAAIEPTAAAEALGRAANDVAGQVADWVRSGG</sequence>
<dbReference type="RefSeq" id="WP_066488584.1">
    <property type="nucleotide sequence ID" value="NZ_JAIEOT010000049.1"/>
</dbReference>
<dbReference type="Pfam" id="PF03886">
    <property type="entry name" value="ABC_trans_aux"/>
    <property type="match status" value="1"/>
</dbReference>
<evidence type="ECO:0000313" key="2">
    <source>
        <dbReference type="EMBL" id="PCG09953.1"/>
    </source>
</evidence>
<accession>A0A2A4I119</accession>
<name>A0A2A4I119_9SPHN</name>
<evidence type="ECO:0000313" key="3">
    <source>
        <dbReference type="Proteomes" id="UP000218784"/>
    </source>
</evidence>
<dbReference type="EMBL" id="NWVD01000001">
    <property type="protein sequence ID" value="PCG09953.1"/>
    <property type="molecule type" value="Genomic_DNA"/>
</dbReference>
<feature type="domain" description="ABC-type transport auxiliary lipoprotein component" evidence="1">
    <location>
        <begin position="38"/>
        <end position="191"/>
    </location>
</feature>
<evidence type="ECO:0000259" key="1">
    <source>
        <dbReference type="Pfam" id="PF03886"/>
    </source>
</evidence>
<proteinExistence type="predicted"/>